<dbReference type="KEGG" id="mfo:Metfor_1199"/>
<protein>
    <submittedName>
        <fullName evidence="1">Uncharacterized protein</fullName>
    </submittedName>
</protein>
<dbReference type="AlphaFoldDB" id="L0HBY8"/>
<reference evidence="1 2" key="2">
    <citation type="journal article" date="2014" name="Genome Announc.">
        <title>Complete Genome Sequence of Methanoregula formicica SMSPT, a Mesophilic Hydrogenotrophic Methanogen Isolated from a Methanogenic Upflow Anaerobic Sludge Blanket Reactor.</title>
        <authorList>
            <person name="Yamamoto K."/>
            <person name="Tamaki H."/>
            <person name="Cadillo-Quiroz H."/>
            <person name="Imachi H."/>
            <person name="Kyrpides N."/>
            <person name="Woyke T."/>
            <person name="Goodwin L."/>
            <person name="Zinder S.H."/>
            <person name="Kamagata Y."/>
            <person name="Liu W.T."/>
        </authorList>
    </citation>
    <scope>NUCLEOTIDE SEQUENCE [LARGE SCALE GENOMIC DNA]</scope>
    <source>
        <strain evidence="2">DSM 22288 / NBRC 105244 / SMSP</strain>
    </source>
</reference>
<organism evidence="1 2">
    <name type="scientific">Methanoregula formicica (strain DSM 22288 / NBRC 105244 / SMSP)</name>
    <dbReference type="NCBI Taxonomy" id="593750"/>
    <lineage>
        <taxon>Archaea</taxon>
        <taxon>Methanobacteriati</taxon>
        <taxon>Methanobacteriota</taxon>
        <taxon>Stenosarchaea group</taxon>
        <taxon>Methanomicrobia</taxon>
        <taxon>Methanomicrobiales</taxon>
        <taxon>Methanoregulaceae</taxon>
        <taxon>Methanoregula</taxon>
    </lineage>
</organism>
<evidence type="ECO:0000313" key="2">
    <source>
        <dbReference type="Proteomes" id="UP000010824"/>
    </source>
</evidence>
<dbReference type="HOGENOM" id="CLU_3094090_0_0_2"/>
<accession>L0HBY8</accession>
<name>L0HBY8_METFS</name>
<sequence>MVDQNQTLMPDLSIDGINNGDTVIITGTFKSDSYGESRNDLRAIPIERINP</sequence>
<dbReference type="InParanoid" id="L0HBY8"/>
<proteinExistence type="predicted"/>
<dbReference type="STRING" id="593750.Metfor_1199"/>
<dbReference type="Proteomes" id="UP000010824">
    <property type="component" value="Chromosome"/>
</dbReference>
<dbReference type="EMBL" id="CP003167">
    <property type="protein sequence ID" value="AGB02242.1"/>
    <property type="molecule type" value="Genomic_DNA"/>
</dbReference>
<gene>
    <name evidence="1" type="ordered locus">Metfor_1199</name>
</gene>
<evidence type="ECO:0000313" key="1">
    <source>
        <dbReference type="EMBL" id="AGB02242.1"/>
    </source>
</evidence>
<keyword evidence="2" id="KW-1185">Reference proteome</keyword>
<reference evidence="2" key="1">
    <citation type="submission" date="2011-12" db="EMBL/GenBank/DDBJ databases">
        <title>Complete sequence of Methanoregula formicicum SMSP.</title>
        <authorList>
            <person name="Lucas S."/>
            <person name="Han J."/>
            <person name="Lapidus A."/>
            <person name="Cheng J.-F."/>
            <person name="Goodwin L."/>
            <person name="Pitluck S."/>
            <person name="Peters L."/>
            <person name="Ovchinnikova G."/>
            <person name="Teshima H."/>
            <person name="Detter J.C."/>
            <person name="Han C."/>
            <person name="Tapia R."/>
            <person name="Land M."/>
            <person name="Hauser L."/>
            <person name="Kyrpides N."/>
            <person name="Ivanova N."/>
            <person name="Pagani I."/>
            <person name="Imachi H."/>
            <person name="Tamaki H."/>
            <person name="Sekiguchi Y."/>
            <person name="Kamagata Y."/>
            <person name="Cadillo-Quiroz H."/>
            <person name="Zinder S."/>
            <person name="Liu W.-T."/>
            <person name="Woyke T."/>
        </authorList>
    </citation>
    <scope>NUCLEOTIDE SEQUENCE [LARGE SCALE GENOMIC DNA]</scope>
    <source>
        <strain evidence="2">DSM 22288 / NBRC 105244 / SMSP</strain>
    </source>
</reference>